<dbReference type="SUPFAM" id="SSF52980">
    <property type="entry name" value="Restriction endonuclease-like"/>
    <property type="match status" value="1"/>
</dbReference>
<protein>
    <submittedName>
        <fullName evidence="3">Restriction system protein</fullName>
    </submittedName>
</protein>
<dbReference type="EMBL" id="QBKR01000024">
    <property type="protein sequence ID" value="PTX53969.1"/>
    <property type="molecule type" value="Genomic_DNA"/>
</dbReference>
<comment type="caution">
    <text evidence="3">The sequence shown here is derived from an EMBL/GenBank/DDBJ whole genome shotgun (WGS) entry which is preliminary data.</text>
</comment>
<evidence type="ECO:0000256" key="1">
    <source>
        <dbReference type="SAM" id="Coils"/>
    </source>
</evidence>
<dbReference type="Gene3D" id="3.40.1350.10">
    <property type="match status" value="1"/>
</dbReference>
<keyword evidence="1" id="KW-0175">Coiled coil</keyword>
<dbReference type="InterPro" id="IPR011335">
    <property type="entry name" value="Restrct_endonuc-II-like"/>
</dbReference>
<dbReference type="Pfam" id="PF04471">
    <property type="entry name" value="Mrr_cat"/>
    <property type="match status" value="1"/>
</dbReference>
<feature type="coiled-coil region" evidence="1">
    <location>
        <begin position="32"/>
        <end position="67"/>
    </location>
</feature>
<dbReference type="InterPro" id="IPR007560">
    <property type="entry name" value="Restrct_endonuc_IV_Mrr"/>
</dbReference>
<dbReference type="OrthoDB" id="9797274at2"/>
<dbReference type="PANTHER" id="PTHR30015:SF7">
    <property type="entry name" value="TYPE IV METHYL-DIRECTED RESTRICTION ENZYME ECOKMRR"/>
    <property type="match status" value="1"/>
</dbReference>
<dbReference type="GO" id="GO:0015666">
    <property type="term" value="F:restriction endodeoxyribonuclease activity"/>
    <property type="evidence" value="ECO:0007669"/>
    <property type="project" value="TreeGrafter"/>
</dbReference>
<evidence type="ECO:0000313" key="4">
    <source>
        <dbReference type="Proteomes" id="UP000244240"/>
    </source>
</evidence>
<gene>
    <name evidence="3" type="ORF">C8P63_12425</name>
</gene>
<dbReference type="AlphaFoldDB" id="A0A2T6BD64"/>
<dbReference type="Proteomes" id="UP000244240">
    <property type="component" value="Unassembled WGS sequence"/>
</dbReference>
<feature type="coiled-coil region" evidence="1">
    <location>
        <begin position="154"/>
        <end position="185"/>
    </location>
</feature>
<dbReference type="PANTHER" id="PTHR30015">
    <property type="entry name" value="MRR RESTRICTION SYSTEM PROTEIN"/>
    <property type="match status" value="1"/>
</dbReference>
<accession>A0A2T6BD64</accession>
<organism evidence="3 4">
    <name type="scientific">Melghirimyces profundicolus</name>
    <dbReference type="NCBI Taxonomy" id="1242148"/>
    <lineage>
        <taxon>Bacteria</taxon>
        <taxon>Bacillati</taxon>
        <taxon>Bacillota</taxon>
        <taxon>Bacilli</taxon>
        <taxon>Bacillales</taxon>
        <taxon>Thermoactinomycetaceae</taxon>
        <taxon>Melghirimyces</taxon>
    </lineage>
</organism>
<name>A0A2T6BD64_9BACL</name>
<proteinExistence type="predicted"/>
<evidence type="ECO:0000259" key="2">
    <source>
        <dbReference type="Pfam" id="PF04471"/>
    </source>
</evidence>
<reference evidence="3 4" key="1">
    <citation type="submission" date="2018-04" db="EMBL/GenBank/DDBJ databases">
        <title>Genomic Encyclopedia of Archaeal and Bacterial Type Strains, Phase II (KMG-II): from individual species to whole genera.</title>
        <authorList>
            <person name="Goeker M."/>
        </authorList>
    </citation>
    <scope>NUCLEOTIDE SEQUENCE [LARGE SCALE GENOMIC DNA]</scope>
    <source>
        <strain evidence="3 4">DSM 45787</strain>
    </source>
</reference>
<keyword evidence="4" id="KW-1185">Reference proteome</keyword>
<dbReference type="GO" id="GO:0003677">
    <property type="term" value="F:DNA binding"/>
    <property type="evidence" value="ECO:0007669"/>
    <property type="project" value="InterPro"/>
</dbReference>
<dbReference type="GO" id="GO:0009307">
    <property type="term" value="P:DNA restriction-modification system"/>
    <property type="evidence" value="ECO:0007669"/>
    <property type="project" value="InterPro"/>
</dbReference>
<evidence type="ECO:0000313" key="3">
    <source>
        <dbReference type="EMBL" id="PTX53969.1"/>
    </source>
</evidence>
<feature type="domain" description="Restriction endonuclease type IV Mrr" evidence="2">
    <location>
        <begin position="394"/>
        <end position="509"/>
    </location>
</feature>
<sequence length="527" mass="60863">MSRKYFYYLTLSNDYLGKVKEIKGASPYEVDLKATEQLRKWHEQEMRERERERIQDLKEQAAFDTERAQKRLSEYQNILNATLDVDDRLDWSSLEKHDAYPAFSFTQEKPEKQKVHQELGVPKEIKWLEFLLPFIKSSRLKKQGEADEMFTSRLEEYKTAYQSAEEKHEEKKKEYERELLENNQGVNQFRLDFESAIPEAVEKYVYMVLEHSQYPEGLELEYEVQFFPETNALVVNCELPGTDDLPCTVQYKFVASRKEVDEIQMKKKEYEAFYDTVIHQICLRTIHELFESVYIPACKVIVFNGWVHGIDRRTGNDFHSCILSCMAKREEFESLKLDRVDPKECFRKLKGISAGATLAELAPVQPLMDLNRDDTRFIESQEVLAKINSKTNLATMDWAEFEHLVRELFGLVFAGEGEEVKVTQSSRDGGVDAIAFDPDPIRGGKIVIQAKRYNNVVPIAAVRELNQVVTDEGAIKGILVSTSHFGSDSIAYAKDKPLKLINGNELVGLFQQYGYAVTIRTQSSRGV</sequence>
<dbReference type="RefSeq" id="WP_108025466.1">
    <property type="nucleotide sequence ID" value="NZ_QBKR01000024.1"/>
</dbReference>
<dbReference type="InterPro" id="IPR052906">
    <property type="entry name" value="Type_IV_Methyl-Rstrct_Enzyme"/>
</dbReference>
<dbReference type="InterPro" id="IPR011856">
    <property type="entry name" value="tRNA_endonuc-like_dom_sf"/>
</dbReference>